<dbReference type="RefSeq" id="WP_186915797.1">
    <property type="nucleotide sequence ID" value="NZ_JACOFZ010000001.1"/>
</dbReference>
<dbReference type="CDD" id="cd07891">
    <property type="entry name" value="CYTH-like_CthTTM-like_1"/>
    <property type="match status" value="1"/>
</dbReference>
<evidence type="ECO:0000259" key="2">
    <source>
        <dbReference type="PROSITE" id="PS51707"/>
    </source>
</evidence>
<gene>
    <name evidence="3" type="ORF">H8K36_00655</name>
</gene>
<dbReference type="PANTHER" id="PTHR40114">
    <property type="entry name" value="SLR0698 PROTEIN"/>
    <property type="match status" value="1"/>
</dbReference>
<accession>A0A923KR57</accession>
<protein>
    <submittedName>
        <fullName evidence="3">CYTH domain-containing protein</fullName>
    </submittedName>
</protein>
<feature type="domain" description="CYTH" evidence="2">
    <location>
        <begin position="2"/>
        <end position="148"/>
    </location>
</feature>
<keyword evidence="4" id="KW-1185">Reference proteome</keyword>
<name>A0A923KR57_9BURK</name>
<dbReference type="InterPro" id="IPR012042">
    <property type="entry name" value="NeuTTM/CthTTM-like"/>
</dbReference>
<dbReference type="PROSITE" id="PS51707">
    <property type="entry name" value="CYTH"/>
    <property type="match status" value="1"/>
</dbReference>
<dbReference type="AlphaFoldDB" id="A0A923KR57"/>
<reference evidence="3" key="1">
    <citation type="submission" date="2020-08" db="EMBL/GenBank/DDBJ databases">
        <title>Novel species isolated from subtropical streams in China.</title>
        <authorList>
            <person name="Lu H."/>
        </authorList>
    </citation>
    <scope>NUCLEOTIDE SEQUENCE</scope>
    <source>
        <strain evidence="3">LX22W</strain>
    </source>
</reference>
<dbReference type="InterPro" id="IPR023577">
    <property type="entry name" value="CYTH_domain"/>
</dbReference>
<dbReference type="Gene3D" id="2.40.320.10">
    <property type="entry name" value="Hypothetical Protein Pfu-838710-001"/>
    <property type="match status" value="1"/>
</dbReference>
<proteinExistence type="predicted"/>
<dbReference type="SMART" id="SM01118">
    <property type="entry name" value="CYTH"/>
    <property type="match status" value="1"/>
</dbReference>
<dbReference type="SUPFAM" id="SSF55154">
    <property type="entry name" value="CYTH-like phosphatases"/>
    <property type="match status" value="1"/>
</dbReference>
<organism evidence="3 4">
    <name type="scientific">Undibacterium nitidum</name>
    <dbReference type="NCBI Taxonomy" id="2762298"/>
    <lineage>
        <taxon>Bacteria</taxon>
        <taxon>Pseudomonadati</taxon>
        <taxon>Pseudomonadota</taxon>
        <taxon>Betaproteobacteria</taxon>
        <taxon>Burkholderiales</taxon>
        <taxon>Oxalobacteraceae</taxon>
        <taxon>Undibacterium</taxon>
    </lineage>
</organism>
<evidence type="ECO:0000256" key="1">
    <source>
        <dbReference type="PIRSR" id="PIRSR016487-1"/>
    </source>
</evidence>
<feature type="active site" description="Proton acceptor" evidence="1">
    <location>
        <position position="29"/>
    </location>
</feature>
<dbReference type="Pfam" id="PF01928">
    <property type="entry name" value="CYTH"/>
    <property type="match status" value="1"/>
</dbReference>
<evidence type="ECO:0000313" key="4">
    <source>
        <dbReference type="Proteomes" id="UP000627446"/>
    </source>
</evidence>
<dbReference type="EMBL" id="JACOFZ010000001">
    <property type="protein sequence ID" value="MBC3879871.1"/>
    <property type="molecule type" value="Genomic_DNA"/>
</dbReference>
<sequence length="158" mass="17958">MGLEIERKFLVRGDAWKALANPVTMRQGYLSSDPARIVRVRIEDQRAMLTIKGKASGIERAEWEYGIPVADAECMLDSLCTGPLIEKYRYRIAVSEFVWEVDEFLGDNLGLVVAEIELQFADQAFPKPDWVGEEVSHDHRYANSNLLKHPFSAWSKAT</sequence>
<dbReference type="PANTHER" id="PTHR40114:SF1">
    <property type="entry name" value="SLR0698 PROTEIN"/>
    <property type="match status" value="1"/>
</dbReference>
<evidence type="ECO:0000313" key="3">
    <source>
        <dbReference type="EMBL" id="MBC3879871.1"/>
    </source>
</evidence>
<dbReference type="InterPro" id="IPR033469">
    <property type="entry name" value="CYTH-like_dom_sf"/>
</dbReference>
<dbReference type="Proteomes" id="UP000627446">
    <property type="component" value="Unassembled WGS sequence"/>
</dbReference>
<comment type="caution">
    <text evidence="3">The sequence shown here is derived from an EMBL/GenBank/DDBJ whole genome shotgun (WGS) entry which is preliminary data.</text>
</comment>
<dbReference type="PIRSF" id="PIRSF016487">
    <property type="entry name" value="CYTH_UCP016487"/>
    <property type="match status" value="1"/>
</dbReference>